<organism evidence="2 3">
    <name type="scientific">Streptomyces griseoviridis</name>
    <dbReference type="NCBI Taxonomy" id="45398"/>
    <lineage>
        <taxon>Bacteria</taxon>
        <taxon>Bacillati</taxon>
        <taxon>Actinomycetota</taxon>
        <taxon>Actinomycetes</taxon>
        <taxon>Kitasatosporales</taxon>
        <taxon>Streptomycetaceae</taxon>
        <taxon>Streptomyces</taxon>
    </lineage>
</organism>
<keyword evidence="3" id="KW-1185">Reference proteome</keyword>
<dbReference type="EMBL" id="BMSL01000020">
    <property type="protein sequence ID" value="GGS56423.1"/>
    <property type="molecule type" value="Genomic_DNA"/>
</dbReference>
<reference evidence="2" key="2">
    <citation type="submission" date="2020-09" db="EMBL/GenBank/DDBJ databases">
        <authorList>
            <person name="Sun Q."/>
            <person name="Ohkuma M."/>
        </authorList>
    </citation>
    <scope>NUCLEOTIDE SEQUENCE</scope>
    <source>
        <strain evidence="2">JCM 4234</strain>
    </source>
</reference>
<dbReference type="AlphaFoldDB" id="A0A918GR93"/>
<feature type="compositionally biased region" description="Basic and acidic residues" evidence="1">
    <location>
        <begin position="79"/>
        <end position="88"/>
    </location>
</feature>
<sequence length="119" mass="13499">MGYKAIAAVHPRYGQPATRTSLRGQDEGGHLRHIREHLTVEDGSLRWVTRAYWSRTRRSKEWWETFARERKGRIVIEDCTRGLARADEPEPPTPEPEPGPEPEPDPESQAAAGARSWGS</sequence>
<reference evidence="2" key="1">
    <citation type="journal article" date="2014" name="Int. J. Syst. Evol. Microbiol.">
        <title>Complete genome sequence of Corynebacterium casei LMG S-19264T (=DSM 44701T), isolated from a smear-ripened cheese.</title>
        <authorList>
            <consortium name="US DOE Joint Genome Institute (JGI-PGF)"/>
            <person name="Walter F."/>
            <person name="Albersmeier A."/>
            <person name="Kalinowski J."/>
            <person name="Ruckert C."/>
        </authorList>
    </citation>
    <scope>NUCLEOTIDE SEQUENCE</scope>
    <source>
        <strain evidence="2">JCM 4234</strain>
    </source>
</reference>
<name>A0A918GR93_STRGD</name>
<evidence type="ECO:0000313" key="2">
    <source>
        <dbReference type="EMBL" id="GGS56423.1"/>
    </source>
</evidence>
<dbReference type="Proteomes" id="UP000653493">
    <property type="component" value="Unassembled WGS sequence"/>
</dbReference>
<protein>
    <submittedName>
        <fullName evidence="2">Uncharacterized protein</fullName>
    </submittedName>
</protein>
<gene>
    <name evidence="2" type="ORF">GCM10010238_52200</name>
</gene>
<proteinExistence type="predicted"/>
<evidence type="ECO:0000256" key="1">
    <source>
        <dbReference type="SAM" id="MobiDB-lite"/>
    </source>
</evidence>
<accession>A0A918GR93</accession>
<evidence type="ECO:0000313" key="3">
    <source>
        <dbReference type="Proteomes" id="UP000653493"/>
    </source>
</evidence>
<comment type="caution">
    <text evidence="2">The sequence shown here is derived from an EMBL/GenBank/DDBJ whole genome shotgun (WGS) entry which is preliminary data.</text>
</comment>
<feature type="region of interest" description="Disordered" evidence="1">
    <location>
        <begin position="79"/>
        <end position="119"/>
    </location>
</feature>